<keyword evidence="5" id="KW-0342">GTP-binding</keyword>
<dbReference type="SUPFAM" id="SSF57903">
    <property type="entry name" value="FYVE/PHD zinc finger"/>
    <property type="match status" value="1"/>
</dbReference>
<dbReference type="GO" id="GO:0007165">
    <property type="term" value="P:signal transduction"/>
    <property type="evidence" value="ECO:0007669"/>
    <property type="project" value="InterPro"/>
</dbReference>
<dbReference type="InterPro" id="IPR005225">
    <property type="entry name" value="Small_GTP-bd"/>
</dbReference>
<dbReference type="NCBIfam" id="TIGR00231">
    <property type="entry name" value="small_GTP"/>
    <property type="match status" value="1"/>
</dbReference>
<protein>
    <submittedName>
        <fullName evidence="8">Rheb1</fullName>
    </submittedName>
</protein>
<evidence type="ECO:0000256" key="3">
    <source>
        <dbReference type="ARBA" id="ARBA00022771"/>
    </source>
</evidence>
<dbReference type="PROSITE" id="PS50178">
    <property type="entry name" value="ZF_FYVE"/>
    <property type="match status" value="1"/>
</dbReference>
<evidence type="ECO:0000259" key="7">
    <source>
        <dbReference type="PROSITE" id="PS50178"/>
    </source>
</evidence>
<dbReference type="GO" id="GO:0008270">
    <property type="term" value="F:zinc ion binding"/>
    <property type="evidence" value="ECO:0007669"/>
    <property type="project" value="UniProtKB-KW"/>
</dbReference>
<dbReference type="PROSITE" id="PS51420">
    <property type="entry name" value="RHO"/>
    <property type="match status" value="1"/>
</dbReference>
<dbReference type="Pfam" id="PF01363">
    <property type="entry name" value="FYVE"/>
    <property type="match status" value="1"/>
</dbReference>
<keyword evidence="1" id="KW-0479">Metal-binding</keyword>
<dbReference type="PROSITE" id="PS51421">
    <property type="entry name" value="RAS"/>
    <property type="match status" value="1"/>
</dbReference>
<dbReference type="SMART" id="SM00175">
    <property type="entry name" value="RAB"/>
    <property type="match status" value="1"/>
</dbReference>
<dbReference type="PROSITE" id="PS51419">
    <property type="entry name" value="RAB"/>
    <property type="match status" value="1"/>
</dbReference>
<evidence type="ECO:0000256" key="2">
    <source>
        <dbReference type="ARBA" id="ARBA00022741"/>
    </source>
</evidence>
<dbReference type="EMBL" id="MG905965">
    <property type="protein sequence ID" value="AVV27005.1"/>
    <property type="molecule type" value="mRNA"/>
</dbReference>
<reference evidence="8" key="1">
    <citation type="journal article" date="2018" name="Sci. Rep.">
        <title>Extensive molecular tinkering in the evolution of the membrane attachment mode of the Rheb GTPase.</title>
        <authorList>
            <person name="Zahonova K."/>
            <person name="Petrzelkova R."/>
            <person name="Valach M."/>
            <person name="Yazaki E."/>
            <person name="Tikhonenkov D.V."/>
            <person name="Butenko A."/>
            <person name="Janouskovec J."/>
            <person name="Hrda S."/>
            <person name="Klimes V."/>
            <person name="Burger G."/>
            <person name="Inagaki Y."/>
            <person name="Keeling P.J."/>
            <person name="Hampl V."/>
            <person name="Flegontov P."/>
            <person name="Yurchenko V."/>
            <person name="Elias M."/>
        </authorList>
    </citation>
    <scope>NUCLEOTIDE SEQUENCE</scope>
    <source>
        <strain evidence="8">PhF-6</strain>
    </source>
</reference>
<dbReference type="SMART" id="SM00173">
    <property type="entry name" value="RAS"/>
    <property type="match status" value="1"/>
</dbReference>
<evidence type="ECO:0000256" key="1">
    <source>
        <dbReference type="ARBA" id="ARBA00022723"/>
    </source>
</evidence>
<evidence type="ECO:0000256" key="5">
    <source>
        <dbReference type="ARBA" id="ARBA00023134"/>
    </source>
</evidence>
<dbReference type="Gene3D" id="3.40.50.300">
    <property type="entry name" value="P-loop containing nucleotide triphosphate hydrolases"/>
    <property type="match status" value="1"/>
</dbReference>
<dbReference type="GO" id="GO:0016020">
    <property type="term" value="C:membrane"/>
    <property type="evidence" value="ECO:0007669"/>
    <property type="project" value="InterPro"/>
</dbReference>
<evidence type="ECO:0000256" key="6">
    <source>
        <dbReference type="PROSITE-ProRule" id="PRU00091"/>
    </source>
</evidence>
<dbReference type="AlphaFoldDB" id="A0A2R4IKY1"/>
<dbReference type="PANTHER" id="PTHR24070">
    <property type="entry name" value="RAS, DI-RAS, AND RHEB FAMILY MEMBERS OF SMALL GTPASE SUPERFAMILY"/>
    <property type="match status" value="1"/>
</dbReference>
<evidence type="ECO:0000313" key="8">
    <source>
        <dbReference type="EMBL" id="AVV27005.1"/>
    </source>
</evidence>
<dbReference type="SUPFAM" id="SSF52540">
    <property type="entry name" value="P-loop containing nucleoside triphosphate hydrolases"/>
    <property type="match status" value="1"/>
</dbReference>
<keyword evidence="3 6" id="KW-0863">Zinc-finger</keyword>
<dbReference type="SMART" id="SM00064">
    <property type="entry name" value="FYVE"/>
    <property type="match status" value="1"/>
</dbReference>
<evidence type="ECO:0000256" key="4">
    <source>
        <dbReference type="ARBA" id="ARBA00022833"/>
    </source>
</evidence>
<dbReference type="InterPro" id="IPR001806">
    <property type="entry name" value="Small_GTPase"/>
</dbReference>
<dbReference type="InterPro" id="IPR011011">
    <property type="entry name" value="Znf_FYVE_PHD"/>
</dbReference>
<organism evidence="8">
    <name type="scientific">Prokinetoplastina sp</name>
    <dbReference type="NCBI Taxonomy" id="2152669"/>
    <lineage>
        <taxon>Eukaryota</taxon>
        <taxon>Discoba</taxon>
        <taxon>Euglenozoa</taxon>
        <taxon>Kinetoplastea</taxon>
    </lineage>
</organism>
<dbReference type="Gene3D" id="3.30.40.10">
    <property type="entry name" value="Zinc/RING finger domain, C3HC4 (zinc finger)"/>
    <property type="match status" value="1"/>
</dbReference>
<sequence length="274" mass="30347">MSSPPQDDNGSFVAKKWKEDSNCRKCDKCSSEFTIFRRKHHCRRCGNVFCQQCSSQTCSNVPGYTSPQRVCDECYVQSTVFAAAEKDGGGQRVVPFSQRPRERKICMLGHAAVGKTALAQQFVNKSFMEDYTPTISSTLRKVVRRDQHDHVDYEIVISDTAGLSSCDMFKPSLCIGTHGYILVYSVVDRASFLEVPAIHSSLAQCHNDVPIVLVGNKIDLVEKAAERQVTSEEGAELAARLGCSFIECSATRQKAVQNVFSTILDLIVASEKDD</sequence>
<proteinExistence type="evidence at transcript level"/>
<dbReference type="GO" id="GO:0005525">
    <property type="term" value="F:GTP binding"/>
    <property type="evidence" value="ECO:0007669"/>
    <property type="project" value="UniProtKB-KW"/>
</dbReference>
<name>A0A2R4IKY1_9EUGL</name>
<keyword evidence="4" id="KW-0862">Zinc</keyword>
<dbReference type="InterPro" id="IPR020849">
    <property type="entry name" value="Small_GTPase_Ras-type"/>
</dbReference>
<dbReference type="SMART" id="SM00174">
    <property type="entry name" value="RHO"/>
    <property type="match status" value="1"/>
</dbReference>
<dbReference type="Pfam" id="PF00071">
    <property type="entry name" value="Ras"/>
    <property type="match status" value="1"/>
</dbReference>
<dbReference type="InterPro" id="IPR013083">
    <property type="entry name" value="Znf_RING/FYVE/PHD"/>
</dbReference>
<dbReference type="InterPro" id="IPR027417">
    <property type="entry name" value="P-loop_NTPase"/>
</dbReference>
<dbReference type="InterPro" id="IPR000306">
    <property type="entry name" value="Znf_FYVE"/>
</dbReference>
<feature type="domain" description="FYVE-type" evidence="7">
    <location>
        <begin position="20"/>
        <end position="79"/>
    </location>
</feature>
<accession>A0A2R4IKY1</accession>
<dbReference type="PRINTS" id="PR00449">
    <property type="entry name" value="RASTRNSFRMNG"/>
</dbReference>
<dbReference type="InterPro" id="IPR017455">
    <property type="entry name" value="Znf_FYVE-rel"/>
</dbReference>
<keyword evidence="2" id="KW-0547">Nucleotide-binding</keyword>
<dbReference type="GO" id="GO:0003924">
    <property type="term" value="F:GTPase activity"/>
    <property type="evidence" value="ECO:0007669"/>
    <property type="project" value="InterPro"/>
</dbReference>